<evidence type="ECO:0000256" key="1">
    <source>
        <dbReference type="SAM" id="Coils"/>
    </source>
</evidence>
<dbReference type="EMBL" id="LS480641">
    <property type="protein sequence ID" value="SPT17794.1"/>
    <property type="molecule type" value="Genomic_DNA"/>
</dbReference>
<dbReference type="AlphaFoldDB" id="A0A7H4LGQ6"/>
<evidence type="ECO:0000313" key="4">
    <source>
        <dbReference type="EMBL" id="SPT17794.1"/>
    </source>
</evidence>
<evidence type="ECO:0000256" key="2">
    <source>
        <dbReference type="SAM" id="MobiDB-lite"/>
    </source>
</evidence>
<sequence length="744" mass="82876">MPPKAPKAPITCNWMRSNVTDETLADFVKSGYLPKKDVMSYRAPDPSEERPQPRDGEVVIFADHMSRGFAPPGSKFFRDVLNFFDLRPQDIGPNSVSNICNFQVFCEVYLGEEPSLLLFTELFYLNRQNECANGPSLELGGISIQRRRDCLFPYAEPPSHPKDWNQTWFYCQDTSPADESPLPGFRPSRLEPTHPLSDKLSQAERQPLIPTINKIKALLGNGLNGIDLVRVWISWRVIPLSHRPGLMCEYTGRKDDPLRHSRNDLPEDVAEDMTKALLNESLADCGRTGLSHFCKTNPAPAADEKFWKVKYDHEAAKKARKAKKAAKRAAPRKKGSRPTASELLQLSDSSESEDDTGASNPVVEEVMTLSSDLEPLPRLKVRRVTRKVRFSHPLAYQDPQFLLNQQIHESRRHTQTNKDADLSSGLPDASRKRRTEVISHLYPFHPLAGVIRQPLNSSDSNYQETSPSSGDSMQSNLLAFKTVPGAQAKLSKRAKKNKPVEEPDLPEPEVAAQEPPVASAPATAAPTDKPIAETSANPETSSLAQPADDPDVVITRTEFVEPGRPTALAKCSTKEELLERRRANLDLTDYANLSIGEIVSGYVSQVHKSRDLEIDMVNQIQQKSEAACKKFEADISDLKTRLRTQETETRKANAKFVSSIAAQEKLKKDFEAERKAWAEEKATLVSRAKQAEKALTEKTTELSGLKRHVSQMVAGIFGPRSANLNQTCPRAATGLRKSRSHSCS</sequence>
<feature type="compositionally biased region" description="Polar residues" evidence="2">
    <location>
        <begin position="534"/>
        <end position="544"/>
    </location>
</feature>
<feature type="region of interest" description="Disordered" evidence="2">
    <location>
        <begin position="179"/>
        <end position="200"/>
    </location>
</feature>
<feature type="domain" description="Transposase (putative) gypsy type" evidence="3">
    <location>
        <begin position="59"/>
        <end position="126"/>
    </location>
</feature>
<reference evidence="4 5" key="1">
    <citation type="submission" date="2018-05" db="EMBL/GenBank/DDBJ databases">
        <authorList>
            <person name="Thind KAUR A."/>
        </authorList>
    </citation>
    <scope>NUCLEOTIDE SEQUENCE [LARGE SCALE GENOMIC DNA]</scope>
</reference>
<organism evidence="4 5">
    <name type="scientific">Triticum aestivum</name>
    <name type="common">Wheat</name>
    <dbReference type="NCBI Taxonomy" id="4565"/>
    <lineage>
        <taxon>Eukaryota</taxon>
        <taxon>Viridiplantae</taxon>
        <taxon>Streptophyta</taxon>
        <taxon>Embryophyta</taxon>
        <taxon>Tracheophyta</taxon>
        <taxon>Spermatophyta</taxon>
        <taxon>Magnoliopsida</taxon>
        <taxon>Liliopsida</taxon>
        <taxon>Poales</taxon>
        <taxon>Poaceae</taxon>
        <taxon>BOP clade</taxon>
        <taxon>Pooideae</taxon>
        <taxon>Triticodae</taxon>
        <taxon>Triticeae</taxon>
        <taxon>Triticinae</taxon>
        <taxon>Triticum</taxon>
    </lineage>
</organism>
<feature type="region of interest" description="Disordered" evidence="2">
    <location>
        <begin position="487"/>
        <end position="551"/>
    </location>
</feature>
<protein>
    <recommendedName>
        <fullName evidence="3">Transposase (putative) gypsy type domain-containing protein</fullName>
    </recommendedName>
</protein>
<dbReference type="InterPro" id="IPR007321">
    <property type="entry name" value="Transposase_28"/>
</dbReference>
<feature type="coiled-coil region" evidence="1">
    <location>
        <begin position="628"/>
        <end position="708"/>
    </location>
</feature>
<feature type="region of interest" description="Disordered" evidence="2">
    <location>
        <begin position="723"/>
        <end position="744"/>
    </location>
</feature>
<proteinExistence type="predicted"/>
<feature type="compositionally biased region" description="Basic residues" evidence="2">
    <location>
        <begin position="318"/>
        <end position="336"/>
    </location>
</feature>
<accession>A0A7H4LGQ6</accession>
<dbReference type="PANTHER" id="PTHR33026">
    <property type="entry name" value="OS06G0360600 PROTEIN"/>
    <property type="match status" value="1"/>
</dbReference>
<dbReference type="CDD" id="cd22265">
    <property type="entry name" value="UDM1_RNF168"/>
    <property type="match status" value="1"/>
</dbReference>
<dbReference type="PANTHER" id="PTHR33026:SF7">
    <property type="entry name" value="OS03G0100275 PROTEIN"/>
    <property type="match status" value="1"/>
</dbReference>
<dbReference type="Pfam" id="PF04195">
    <property type="entry name" value="Transposase_28"/>
    <property type="match status" value="1"/>
</dbReference>
<evidence type="ECO:0000313" key="5">
    <source>
        <dbReference type="Proteomes" id="UP000280104"/>
    </source>
</evidence>
<name>A0A7H4LGQ6_WHEAT</name>
<keyword evidence="1" id="KW-0175">Coiled coil</keyword>
<feature type="compositionally biased region" description="Low complexity" evidence="2">
    <location>
        <begin position="508"/>
        <end position="529"/>
    </location>
</feature>
<dbReference type="Proteomes" id="UP000280104">
    <property type="component" value="Chromosome II"/>
</dbReference>
<feature type="region of interest" description="Disordered" evidence="2">
    <location>
        <begin position="411"/>
        <end position="430"/>
    </location>
</feature>
<feature type="region of interest" description="Disordered" evidence="2">
    <location>
        <begin position="318"/>
        <end position="360"/>
    </location>
</feature>
<feature type="region of interest" description="Disordered" evidence="2">
    <location>
        <begin position="455"/>
        <end position="474"/>
    </location>
</feature>
<gene>
    <name evidence="4" type="ORF">CAMPLR22A2D_LOCUS2404</name>
</gene>
<evidence type="ECO:0000259" key="3">
    <source>
        <dbReference type="Pfam" id="PF04195"/>
    </source>
</evidence>